<accession>A0A7R9BGR1</accession>
<dbReference type="PRINTS" id="PR00503">
    <property type="entry name" value="BROMODOMAIN"/>
</dbReference>
<dbReference type="GO" id="GO:0005813">
    <property type="term" value="C:centrosome"/>
    <property type="evidence" value="ECO:0007669"/>
    <property type="project" value="UniProtKB-SubCell"/>
</dbReference>
<dbReference type="GO" id="GO:0005634">
    <property type="term" value="C:nucleus"/>
    <property type="evidence" value="ECO:0007669"/>
    <property type="project" value="UniProtKB-SubCell"/>
</dbReference>
<dbReference type="CDD" id="cd05509">
    <property type="entry name" value="Bromo_gcn5_like"/>
    <property type="match status" value="1"/>
</dbReference>
<organism evidence="19">
    <name type="scientific">Notodromas monacha</name>
    <dbReference type="NCBI Taxonomy" id="399045"/>
    <lineage>
        <taxon>Eukaryota</taxon>
        <taxon>Metazoa</taxon>
        <taxon>Ecdysozoa</taxon>
        <taxon>Arthropoda</taxon>
        <taxon>Crustacea</taxon>
        <taxon>Oligostraca</taxon>
        <taxon>Ostracoda</taxon>
        <taxon>Podocopa</taxon>
        <taxon>Podocopida</taxon>
        <taxon>Cypridocopina</taxon>
        <taxon>Cypridoidea</taxon>
        <taxon>Cyprididae</taxon>
        <taxon>Notodromas</taxon>
    </lineage>
</organism>
<dbReference type="SUPFAM" id="SSF55729">
    <property type="entry name" value="Acyl-CoA N-acyltransferases (Nat)"/>
    <property type="match status" value="1"/>
</dbReference>
<keyword evidence="11" id="KW-0963">Cytoplasm</keyword>
<dbReference type="Pfam" id="PF06466">
    <property type="entry name" value="PCAF_N"/>
    <property type="match status" value="2"/>
</dbReference>
<dbReference type="GO" id="GO:0043992">
    <property type="term" value="F:histone H3K9 acetyltransferase activity"/>
    <property type="evidence" value="ECO:0007669"/>
    <property type="project" value="UniProtKB-ARBA"/>
</dbReference>
<evidence type="ECO:0000256" key="8">
    <source>
        <dbReference type="ARBA" id="ARBA00023117"/>
    </source>
</evidence>
<dbReference type="InterPro" id="IPR000182">
    <property type="entry name" value="GNAT_dom"/>
</dbReference>
<feature type="compositionally biased region" description="Gly residues" evidence="16">
    <location>
        <begin position="243"/>
        <end position="254"/>
    </location>
</feature>
<dbReference type="InterPro" id="IPR036427">
    <property type="entry name" value="Bromodomain-like_sf"/>
</dbReference>
<keyword evidence="7" id="KW-0805">Transcription regulation</keyword>
<dbReference type="InterPro" id="IPR016181">
    <property type="entry name" value="Acyl_CoA_acyltransferase"/>
</dbReference>
<dbReference type="AlphaFoldDB" id="A0A7R9BGR1"/>
<dbReference type="EMBL" id="CAJPEX010000311">
    <property type="protein sequence ID" value="CAG0915004.1"/>
    <property type="molecule type" value="Genomic_DNA"/>
</dbReference>
<evidence type="ECO:0000256" key="1">
    <source>
        <dbReference type="ARBA" id="ARBA00004123"/>
    </source>
</evidence>
<evidence type="ECO:0000256" key="11">
    <source>
        <dbReference type="ARBA" id="ARBA00023212"/>
    </source>
</evidence>
<feature type="region of interest" description="Disordered" evidence="16">
    <location>
        <begin position="231"/>
        <end position="256"/>
    </location>
</feature>
<keyword evidence="9" id="KW-0010">Activator</keyword>
<feature type="region of interest" description="Disordered" evidence="16">
    <location>
        <begin position="367"/>
        <end position="404"/>
    </location>
</feature>
<evidence type="ECO:0000256" key="3">
    <source>
        <dbReference type="ARBA" id="ARBA00008607"/>
    </source>
</evidence>
<keyword evidence="10" id="KW-0804">Transcription</keyword>
<dbReference type="SMART" id="SM00297">
    <property type="entry name" value="BROMO"/>
    <property type="match status" value="1"/>
</dbReference>
<evidence type="ECO:0000256" key="16">
    <source>
        <dbReference type="SAM" id="MobiDB-lite"/>
    </source>
</evidence>
<keyword evidence="13" id="KW-0012">Acyltransferase</keyword>
<dbReference type="Gene3D" id="3.40.630.30">
    <property type="match status" value="1"/>
</dbReference>
<dbReference type="SUPFAM" id="SSF47370">
    <property type="entry name" value="Bromodomain"/>
    <property type="match status" value="1"/>
</dbReference>
<evidence type="ECO:0000313" key="19">
    <source>
        <dbReference type="EMBL" id="CAD7274852.1"/>
    </source>
</evidence>
<evidence type="ECO:0000256" key="9">
    <source>
        <dbReference type="ARBA" id="ARBA00023159"/>
    </source>
</evidence>
<dbReference type="InterPro" id="IPR001487">
    <property type="entry name" value="Bromodomain"/>
</dbReference>
<dbReference type="PROSITE" id="PS00633">
    <property type="entry name" value="BROMODOMAIN_1"/>
    <property type="match status" value="1"/>
</dbReference>
<feature type="compositionally biased region" description="Gly residues" evidence="16">
    <location>
        <begin position="373"/>
        <end position="382"/>
    </location>
</feature>
<proteinExistence type="inferred from homology"/>
<comment type="catalytic activity">
    <reaction evidence="14">
        <text>L-lysyl-[histone] + acetyl-CoA = N(6)-acetyl-L-lysyl-[histone] + CoA + H(+)</text>
        <dbReference type="Rhea" id="RHEA:21992"/>
        <dbReference type="Rhea" id="RHEA-COMP:9845"/>
        <dbReference type="Rhea" id="RHEA-COMP:11338"/>
        <dbReference type="ChEBI" id="CHEBI:15378"/>
        <dbReference type="ChEBI" id="CHEBI:29969"/>
        <dbReference type="ChEBI" id="CHEBI:57287"/>
        <dbReference type="ChEBI" id="CHEBI:57288"/>
        <dbReference type="ChEBI" id="CHEBI:61930"/>
        <dbReference type="EC" id="2.3.1.48"/>
    </reaction>
    <physiologicalReaction direction="left-to-right" evidence="14">
        <dbReference type="Rhea" id="RHEA:21993"/>
    </physiologicalReaction>
</comment>
<evidence type="ECO:0000256" key="15">
    <source>
        <dbReference type="PROSITE-ProRule" id="PRU00035"/>
    </source>
</evidence>
<dbReference type="EMBL" id="OA882348">
    <property type="protein sequence ID" value="CAD7274852.1"/>
    <property type="molecule type" value="Genomic_DNA"/>
</dbReference>
<evidence type="ECO:0000313" key="20">
    <source>
        <dbReference type="Proteomes" id="UP000678499"/>
    </source>
</evidence>
<dbReference type="PROSITE" id="PS51186">
    <property type="entry name" value="GNAT"/>
    <property type="match status" value="1"/>
</dbReference>
<dbReference type="Pfam" id="PF00583">
    <property type="entry name" value="Acetyltransf_1"/>
    <property type="match status" value="1"/>
</dbReference>
<dbReference type="Gene3D" id="1.20.920.10">
    <property type="entry name" value="Bromodomain-like"/>
    <property type="match status" value="1"/>
</dbReference>
<evidence type="ECO:0000259" key="18">
    <source>
        <dbReference type="PROSITE" id="PS51186"/>
    </source>
</evidence>
<feature type="domain" description="N-acetyltransferase" evidence="18">
    <location>
        <begin position="477"/>
        <end position="628"/>
    </location>
</feature>
<dbReference type="PANTHER" id="PTHR45750:SF3">
    <property type="entry name" value="HISTONE ACETYLTRANSFERASE"/>
    <property type="match status" value="1"/>
</dbReference>
<evidence type="ECO:0000256" key="4">
    <source>
        <dbReference type="ARBA" id="ARBA00013184"/>
    </source>
</evidence>
<dbReference type="PANTHER" id="PTHR45750">
    <property type="entry name" value="GH11602P"/>
    <property type="match status" value="1"/>
</dbReference>
<sequence length="829" mass="94017">MAEWSSETEEKFFWNKNMFKKNIKRKNKLMAATKNKQMEELAKYSSCQGIDNPCNCKGYKHHNQSLDIGDDDQRLNEIGETCRACKHSKRSHYKHLQELPLDRIHELLGYVVDLESLYECLLLNPEDDFRRDIYVHLYKVLREAVTKNTRKTQLTCGFHDPPFQRPSIADAVEIFIVKHYRTATESEWQCLFDAAKIVLLFLKNWRLDTPMEFEASRSSVKSDAASSAATAASSDKKKRRRGGGSSSSVGGGAGGEDKDEFSAYKLMFTRWVSFCWAPSICSSLPKYAVTEVFGRNFLRATFASFRRDLEQKLKEEADTLTDKMRGFMSKVLARFLNDFEATLWDDESYVWDAERLLTPADFPRFVVGDGKGRPGGGGGGAEAGKSKRPGKRPKPEEDDDASEAKRRCFLESGKQDLPPEHLAALTACSSAASTSSFLSNVLLSPMPRAPEHAARDEGAKAEEARGLISFHMLGNAIKSRCVTPLEMEWLVGLQNVFSHQLPKMPKEYITRLLMDPKHKTLTLVKDGRPIGGICFRCFKPQGFTEIVFCAVTSSEQVKGYGTHLMNHLKDYHVRIGVLQFLTYADEFAIGYFRKQGFTAEYPAVPSAHVYSGYIKEYEGATLMGLVLNPVIRYTDFTAVIRRQIAIVRQIVDDTGHKLAAVEHKALKDSKKFQAHGPLLEYFPGVSDGIVIPELSDGKVEEGGKDGRMGSRRTGVVFAADAHKKLTQVLHGLLHAVMKHQSAWPFLKPVSVEIAPDYYEHVKFPMDLSTMEKRLKHGYYRHQRLFKADLTRMVSNCKFYNLPETEYYKLAEKLEKYFLTRWKELGLDDM</sequence>
<dbReference type="Pfam" id="PF00439">
    <property type="entry name" value="Bromodomain"/>
    <property type="match status" value="1"/>
</dbReference>
<keyword evidence="12" id="KW-0539">Nucleus</keyword>
<dbReference type="Proteomes" id="UP000678499">
    <property type="component" value="Unassembled WGS sequence"/>
</dbReference>
<keyword evidence="20" id="KW-1185">Reference proteome</keyword>
<dbReference type="InterPro" id="IPR009464">
    <property type="entry name" value="PCAF_N"/>
</dbReference>
<dbReference type="InterPro" id="IPR018359">
    <property type="entry name" value="Bromodomain_CS"/>
</dbReference>
<gene>
    <name evidence="19" type="ORF">NMOB1V02_LOCUS2672</name>
</gene>
<evidence type="ECO:0000256" key="5">
    <source>
        <dbReference type="ARBA" id="ARBA00022679"/>
    </source>
</evidence>
<evidence type="ECO:0000256" key="10">
    <source>
        <dbReference type="ARBA" id="ARBA00023163"/>
    </source>
</evidence>
<dbReference type="GO" id="GO:0045944">
    <property type="term" value="P:positive regulation of transcription by RNA polymerase II"/>
    <property type="evidence" value="ECO:0007669"/>
    <property type="project" value="TreeGrafter"/>
</dbReference>
<dbReference type="EC" id="2.3.1.48" evidence="4"/>
<feature type="domain" description="Bromo" evidence="17">
    <location>
        <begin position="737"/>
        <end position="807"/>
    </location>
</feature>
<dbReference type="GO" id="GO:0140672">
    <property type="term" value="C:ATAC complex"/>
    <property type="evidence" value="ECO:0007669"/>
    <property type="project" value="TreeGrafter"/>
</dbReference>
<keyword evidence="11" id="KW-0206">Cytoskeleton</keyword>
<comment type="subcellular location">
    <subcellularLocation>
        <location evidence="2">Cytoplasm</location>
        <location evidence="2">Cytoskeleton</location>
        <location evidence="2">Microtubule organizing center</location>
        <location evidence="2">Centrosome</location>
    </subcellularLocation>
    <subcellularLocation>
        <location evidence="1">Nucleus</location>
    </subcellularLocation>
</comment>
<evidence type="ECO:0000256" key="6">
    <source>
        <dbReference type="ARBA" id="ARBA00022853"/>
    </source>
</evidence>
<evidence type="ECO:0000256" key="7">
    <source>
        <dbReference type="ARBA" id="ARBA00023015"/>
    </source>
</evidence>
<keyword evidence="8 15" id="KW-0103">Bromodomain</keyword>
<evidence type="ECO:0000256" key="12">
    <source>
        <dbReference type="ARBA" id="ARBA00023242"/>
    </source>
</evidence>
<keyword evidence="6" id="KW-0156">Chromatin regulator</keyword>
<evidence type="ECO:0000256" key="13">
    <source>
        <dbReference type="ARBA" id="ARBA00023315"/>
    </source>
</evidence>
<dbReference type="OrthoDB" id="1937912at2759"/>
<name>A0A7R9BGR1_9CRUS</name>
<protein>
    <recommendedName>
        <fullName evidence="4">histone acetyltransferase</fullName>
        <ecNumber evidence="4">2.3.1.48</ecNumber>
    </recommendedName>
</protein>
<evidence type="ECO:0000256" key="14">
    <source>
        <dbReference type="ARBA" id="ARBA00048940"/>
    </source>
</evidence>
<dbReference type="CDD" id="cd04301">
    <property type="entry name" value="NAT_SF"/>
    <property type="match status" value="1"/>
</dbReference>
<dbReference type="InterPro" id="IPR037800">
    <property type="entry name" value="GCN5"/>
</dbReference>
<evidence type="ECO:0000256" key="2">
    <source>
        <dbReference type="ARBA" id="ARBA00004300"/>
    </source>
</evidence>
<dbReference type="PROSITE" id="PS50014">
    <property type="entry name" value="BROMODOMAIN_2"/>
    <property type="match status" value="1"/>
</dbReference>
<reference evidence="19" key="1">
    <citation type="submission" date="2020-11" db="EMBL/GenBank/DDBJ databases">
        <authorList>
            <person name="Tran Van P."/>
        </authorList>
    </citation>
    <scope>NUCLEOTIDE SEQUENCE</scope>
</reference>
<comment type="similarity">
    <text evidence="3">Belongs to the acetyltransferase family. GCN5 subfamily.</text>
</comment>
<evidence type="ECO:0000259" key="17">
    <source>
        <dbReference type="PROSITE" id="PS50014"/>
    </source>
</evidence>
<keyword evidence="5" id="KW-0808">Transferase</keyword>